<evidence type="ECO:0000259" key="3">
    <source>
        <dbReference type="Pfam" id="PF16344"/>
    </source>
</evidence>
<name>A0A6L9EBP0_9FLAO</name>
<dbReference type="Pfam" id="PF04773">
    <property type="entry name" value="FecR"/>
    <property type="match status" value="1"/>
</dbReference>
<dbReference type="Gene3D" id="3.55.50.30">
    <property type="match status" value="1"/>
</dbReference>
<evidence type="ECO:0000259" key="2">
    <source>
        <dbReference type="Pfam" id="PF04773"/>
    </source>
</evidence>
<comment type="caution">
    <text evidence="4">The sequence shown here is derived from an EMBL/GenBank/DDBJ whole genome shotgun (WGS) entry which is preliminary data.</text>
</comment>
<protein>
    <submittedName>
        <fullName evidence="4">Uncharacterized protein</fullName>
    </submittedName>
</protein>
<evidence type="ECO:0000256" key="1">
    <source>
        <dbReference type="SAM" id="Phobius"/>
    </source>
</evidence>
<dbReference type="InterPro" id="IPR012373">
    <property type="entry name" value="Ferrdict_sens_TM"/>
</dbReference>
<dbReference type="Proteomes" id="UP000475249">
    <property type="component" value="Unassembled WGS sequence"/>
</dbReference>
<dbReference type="InterPro" id="IPR032508">
    <property type="entry name" value="FecR_C"/>
</dbReference>
<dbReference type="EMBL" id="WXYO01000004">
    <property type="protein sequence ID" value="NAS12167.1"/>
    <property type="molecule type" value="Genomic_DNA"/>
</dbReference>
<dbReference type="Gene3D" id="2.60.120.1440">
    <property type="match status" value="1"/>
</dbReference>
<sequence length="303" mass="34560">MFEERDDTIMARWLAGELTESERKAFEASSEYAEYQRLEQGLTAFQKPDFDKEVLRGKLWAAIEKQQKTKVIRLKPWYYAAGIAASILLIAGLFFSQVSYSTVEGQKMSVVLPDGTEVALNAMSTLKHRRFFWTNNKEVDLKGEGFFKVTKGEGFKVRTESGTVSVLGTEFNIRSRPTSFVLYCYEGKVLYENEREQQRAYLNVGDAVELKDNILLEFKHSDSKPPWQEGRSSFSNAELLLVIEELEYQYGISFSYEPALVQGHFTGVFVHDDLELALKSVFVPMGISYELSNDKKKVTLNAP</sequence>
<keyword evidence="1" id="KW-0812">Transmembrane</keyword>
<dbReference type="AlphaFoldDB" id="A0A6L9EBP0"/>
<keyword evidence="1" id="KW-1133">Transmembrane helix</keyword>
<dbReference type="GO" id="GO:0016989">
    <property type="term" value="F:sigma factor antagonist activity"/>
    <property type="evidence" value="ECO:0007669"/>
    <property type="project" value="TreeGrafter"/>
</dbReference>
<dbReference type="Pfam" id="PF16344">
    <property type="entry name" value="FecR_C"/>
    <property type="match status" value="1"/>
</dbReference>
<keyword evidence="1" id="KW-0472">Membrane</keyword>
<gene>
    <name evidence="4" type="ORF">GTQ38_09155</name>
</gene>
<feature type="transmembrane region" description="Helical" evidence="1">
    <location>
        <begin position="77"/>
        <end position="100"/>
    </location>
</feature>
<feature type="domain" description="Protein FecR C-terminal" evidence="3">
    <location>
        <begin position="233"/>
        <end position="295"/>
    </location>
</feature>
<organism evidence="4 5">
    <name type="scientific">Poritiphilus flavus</name>
    <dbReference type="NCBI Taxonomy" id="2697053"/>
    <lineage>
        <taxon>Bacteria</taxon>
        <taxon>Pseudomonadati</taxon>
        <taxon>Bacteroidota</taxon>
        <taxon>Flavobacteriia</taxon>
        <taxon>Flavobacteriales</taxon>
        <taxon>Flavobacteriaceae</taxon>
        <taxon>Poritiphilus</taxon>
    </lineage>
</organism>
<proteinExistence type="predicted"/>
<dbReference type="InterPro" id="IPR006860">
    <property type="entry name" value="FecR"/>
</dbReference>
<accession>A0A6L9EBP0</accession>
<evidence type="ECO:0000313" key="5">
    <source>
        <dbReference type="Proteomes" id="UP000475249"/>
    </source>
</evidence>
<dbReference type="RefSeq" id="WP_161435215.1">
    <property type="nucleotide sequence ID" value="NZ_WXYO01000004.1"/>
</dbReference>
<dbReference type="PANTHER" id="PTHR30273:SF2">
    <property type="entry name" value="PROTEIN FECR"/>
    <property type="match status" value="1"/>
</dbReference>
<dbReference type="PANTHER" id="PTHR30273">
    <property type="entry name" value="PERIPLASMIC SIGNAL SENSOR AND SIGMA FACTOR ACTIVATOR FECR-RELATED"/>
    <property type="match status" value="1"/>
</dbReference>
<feature type="domain" description="FecR protein" evidence="2">
    <location>
        <begin position="100"/>
        <end position="189"/>
    </location>
</feature>
<reference evidence="4 5" key="1">
    <citation type="submission" date="2020-01" db="EMBL/GenBank/DDBJ databases">
        <title>Bacteria diversity of Porities sp.</title>
        <authorList>
            <person name="Wang G."/>
        </authorList>
    </citation>
    <scope>NUCLEOTIDE SEQUENCE [LARGE SCALE GENOMIC DNA]</scope>
    <source>
        <strain evidence="4 5">R33</strain>
    </source>
</reference>
<keyword evidence="5" id="KW-1185">Reference proteome</keyword>
<evidence type="ECO:0000313" key="4">
    <source>
        <dbReference type="EMBL" id="NAS12167.1"/>
    </source>
</evidence>
<dbReference type="PIRSF" id="PIRSF018266">
    <property type="entry name" value="FecR"/>
    <property type="match status" value="1"/>
</dbReference>